<dbReference type="EMBL" id="JAAMPI010001608">
    <property type="protein sequence ID" value="KAF4624596.1"/>
    <property type="molecule type" value="Genomic_DNA"/>
</dbReference>
<dbReference type="InterPro" id="IPR000868">
    <property type="entry name" value="Isochorismatase-like_dom"/>
</dbReference>
<dbReference type="PANTHER" id="PTHR43540:SF1">
    <property type="entry name" value="ISOCHORISMATASE HYDROLASE"/>
    <property type="match status" value="1"/>
</dbReference>
<dbReference type="Pfam" id="PF00857">
    <property type="entry name" value="Isochorismatase"/>
    <property type="match status" value="1"/>
</dbReference>
<sequence>MSDLSPSDYPEYTAHMGGNLTKSTKLLGFGSRPALMVIGVFVNAARGAKAPILWIQTRFQHPNMKDSRLLTKKMSGLDVLFASDESGLGDLLPGFEPDMQAGDTTLYKKFHTASFGTNLSTQLHALNVDTLVICRACTGGSVRAMTLDAMQSGFRAMVVAKGCADMSRQVHFSNLFDLNAKYGDVVSMEAVENLKVEW</sequence>
<dbReference type="Proteomes" id="UP000566819">
    <property type="component" value="Unassembled WGS sequence"/>
</dbReference>
<comment type="caution">
    <text evidence="4">The sequence shown here is derived from an EMBL/GenBank/DDBJ whole genome shotgun (WGS) entry which is preliminary data.</text>
</comment>
<dbReference type="InterPro" id="IPR036380">
    <property type="entry name" value="Isochorismatase-like_sf"/>
</dbReference>
<reference evidence="4 5" key="1">
    <citation type="submission" date="2020-03" db="EMBL/GenBank/DDBJ databases">
        <title>Draft Genome Sequence of Cudoniella acicularis.</title>
        <authorList>
            <person name="Buettner E."/>
            <person name="Kellner H."/>
        </authorList>
    </citation>
    <scope>NUCLEOTIDE SEQUENCE [LARGE SCALE GENOMIC DNA]</scope>
    <source>
        <strain evidence="4 5">DSM 108380</strain>
    </source>
</reference>
<gene>
    <name evidence="4" type="ORF">G7Y89_g13575</name>
</gene>
<dbReference type="SUPFAM" id="SSF52499">
    <property type="entry name" value="Isochorismatase-like hydrolases"/>
    <property type="match status" value="1"/>
</dbReference>
<dbReference type="Gene3D" id="3.40.50.850">
    <property type="entry name" value="Isochorismatase-like"/>
    <property type="match status" value="1"/>
</dbReference>
<evidence type="ECO:0000313" key="4">
    <source>
        <dbReference type="EMBL" id="KAF4624596.1"/>
    </source>
</evidence>
<organism evidence="4 5">
    <name type="scientific">Cudoniella acicularis</name>
    <dbReference type="NCBI Taxonomy" id="354080"/>
    <lineage>
        <taxon>Eukaryota</taxon>
        <taxon>Fungi</taxon>
        <taxon>Dikarya</taxon>
        <taxon>Ascomycota</taxon>
        <taxon>Pezizomycotina</taxon>
        <taxon>Leotiomycetes</taxon>
        <taxon>Helotiales</taxon>
        <taxon>Tricladiaceae</taxon>
        <taxon>Cudoniella</taxon>
    </lineage>
</organism>
<comment type="similarity">
    <text evidence="1">Belongs to the isochorismatase family.</text>
</comment>
<dbReference type="PANTHER" id="PTHR43540">
    <property type="entry name" value="PEROXYUREIDOACRYLATE/UREIDOACRYLATE AMIDOHYDROLASE-RELATED"/>
    <property type="match status" value="1"/>
</dbReference>
<dbReference type="GO" id="GO:0016787">
    <property type="term" value="F:hydrolase activity"/>
    <property type="evidence" value="ECO:0007669"/>
    <property type="project" value="UniProtKB-KW"/>
</dbReference>
<dbReference type="AlphaFoldDB" id="A0A8H4VVX2"/>
<keyword evidence="5" id="KW-1185">Reference proteome</keyword>
<dbReference type="InterPro" id="IPR050272">
    <property type="entry name" value="Isochorismatase-like_hydrls"/>
</dbReference>
<evidence type="ECO:0000313" key="5">
    <source>
        <dbReference type="Proteomes" id="UP000566819"/>
    </source>
</evidence>
<evidence type="ECO:0000256" key="2">
    <source>
        <dbReference type="ARBA" id="ARBA00022801"/>
    </source>
</evidence>
<evidence type="ECO:0000259" key="3">
    <source>
        <dbReference type="Pfam" id="PF00857"/>
    </source>
</evidence>
<evidence type="ECO:0000256" key="1">
    <source>
        <dbReference type="ARBA" id="ARBA00006336"/>
    </source>
</evidence>
<proteinExistence type="inferred from homology"/>
<dbReference type="OrthoDB" id="1739143at2759"/>
<protein>
    <recommendedName>
        <fullName evidence="3">Isochorismatase-like domain-containing protein</fullName>
    </recommendedName>
</protein>
<accession>A0A8H4VVX2</accession>
<keyword evidence="2" id="KW-0378">Hydrolase</keyword>
<feature type="domain" description="Isochorismatase-like" evidence="3">
    <location>
        <begin position="38"/>
        <end position="189"/>
    </location>
</feature>
<name>A0A8H4VVX2_9HELO</name>